<feature type="domain" description="Aminoacyl-transfer RNA synthetases class-II family profile" evidence="6">
    <location>
        <begin position="38"/>
        <end position="325"/>
    </location>
</feature>
<dbReference type="NCBIfam" id="TIGR00442">
    <property type="entry name" value="hisS"/>
    <property type="match status" value="1"/>
</dbReference>
<dbReference type="InterPro" id="IPR004516">
    <property type="entry name" value="HisRS/HisZ"/>
</dbReference>
<evidence type="ECO:0000256" key="2">
    <source>
        <dbReference type="ARBA" id="ARBA00012815"/>
    </source>
</evidence>
<evidence type="ECO:0000313" key="7">
    <source>
        <dbReference type="EMBL" id="SUZ49267.1"/>
    </source>
</evidence>
<dbReference type="InterPro" id="IPR041715">
    <property type="entry name" value="HisRS-like_core"/>
</dbReference>
<dbReference type="CDD" id="cd00773">
    <property type="entry name" value="HisRS-like_core"/>
    <property type="match status" value="1"/>
</dbReference>
<name>A0A381N420_9ZZZZ</name>
<keyword evidence="3" id="KW-0547">Nucleotide-binding</keyword>
<comment type="catalytic activity">
    <reaction evidence="5">
        <text>tRNA(His) + L-histidine + ATP = L-histidyl-tRNA(His) + AMP + diphosphate + H(+)</text>
        <dbReference type="Rhea" id="RHEA:17313"/>
        <dbReference type="Rhea" id="RHEA-COMP:9665"/>
        <dbReference type="Rhea" id="RHEA-COMP:9689"/>
        <dbReference type="ChEBI" id="CHEBI:15378"/>
        <dbReference type="ChEBI" id="CHEBI:30616"/>
        <dbReference type="ChEBI" id="CHEBI:33019"/>
        <dbReference type="ChEBI" id="CHEBI:57595"/>
        <dbReference type="ChEBI" id="CHEBI:78442"/>
        <dbReference type="ChEBI" id="CHEBI:78527"/>
        <dbReference type="ChEBI" id="CHEBI:456215"/>
        <dbReference type="EC" id="6.1.1.21"/>
    </reaction>
</comment>
<dbReference type="InterPro" id="IPR004154">
    <property type="entry name" value="Anticodon-bd"/>
</dbReference>
<dbReference type="GO" id="GO:0004821">
    <property type="term" value="F:histidine-tRNA ligase activity"/>
    <property type="evidence" value="ECO:0007669"/>
    <property type="project" value="UniProtKB-EC"/>
</dbReference>
<dbReference type="PANTHER" id="PTHR43707">
    <property type="entry name" value="HISTIDYL-TRNA SYNTHETASE"/>
    <property type="match status" value="1"/>
</dbReference>
<accession>A0A381N420</accession>
<gene>
    <name evidence="7" type="ORF">METZ01_LOCUS2121</name>
</gene>
<evidence type="ECO:0000259" key="6">
    <source>
        <dbReference type="PROSITE" id="PS50862"/>
    </source>
</evidence>
<dbReference type="SUPFAM" id="SSF55681">
    <property type="entry name" value="Class II aaRS and biotin synthetases"/>
    <property type="match status" value="1"/>
</dbReference>
<dbReference type="AlphaFoldDB" id="A0A381N420"/>
<dbReference type="EMBL" id="UINC01000111">
    <property type="protein sequence ID" value="SUZ49267.1"/>
    <property type="molecule type" value="Genomic_DNA"/>
</dbReference>
<dbReference type="InterPro" id="IPR036621">
    <property type="entry name" value="Anticodon-bd_dom_sf"/>
</dbReference>
<dbReference type="InterPro" id="IPR045864">
    <property type="entry name" value="aa-tRNA-synth_II/BPL/LPL"/>
</dbReference>
<dbReference type="Gene3D" id="3.30.930.10">
    <property type="entry name" value="Bira Bifunctional Protein, Domain 2"/>
    <property type="match status" value="1"/>
</dbReference>
<dbReference type="InterPro" id="IPR015807">
    <property type="entry name" value="His-tRNA-ligase"/>
</dbReference>
<dbReference type="PROSITE" id="PS50862">
    <property type="entry name" value="AA_TRNA_LIGASE_II"/>
    <property type="match status" value="1"/>
</dbReference>
<comment type="similarity">
    <text evidence="1">Belongs to the class-II aminoacyl-tRNA synthetase family.</text>
</comment>
<dbReference type="GO" id="GO:0005737">
    <property type="term" value="C:cytoplasm"/>
    <property type="evidence" value="ECO:0007669"/>
    <property type="project" value="InterPro"/>
</dbReference>
<dbReference type="EC" id="6.1.1.21" evidence="2"/>
<dbReference type="Pfam" id="PF03129">
    <property type="entry name" value="HGTP_anticodon"/>
    <property type="match status" value="1"/>
</dbReference>
<dbReference type="PANTHER" id="PTHR43707:SF1">
    <property type="entry name" value="HISTIDINE--TRNA LIGASE, MITOCHONDRIAL-RELATED"/>
    <property type="match status" value="1"/>
</dbReference>
<sequence length="425" mass="47354">MSKKANIFRTPIGTRDLMPSESARWEAVTNVFTDVASRAGFCLVDTPIFEDVGVFSRIGEGTDVVGKEMYEFRDRSDRPMALRPEGTASVCRAFAQHRPPVPWKVYYRGPYFRYEAPQAGRFRQFHQFGIESIGSDDPDIDVEVIAVAWEVLRSVGLQRVPLVINSMGDPDTRARYQEALRRYLSNRLSEIDEEDKDKVESHPLRVLDSKRPATQAVTNDAPKIGEFLTPDAEQHFDRVKDGLGSLDIPFAIEPTLVRGLDYYTHTTFEFQSSALETAQNTVCGGGRYNGLIEELGGPPTPGIGFGMGIERLLLACDAEESFPSPGSDTQVWVVDVADGRSARDLTHQLRNHGIVADRAFDGRSMRSQMRSADRSGAKIALIVGEQELADRTVAIRMLREDEGEQAVVPREKTLTEVQRLLGLDS</sequence>
<evidence type="ECO:0000256" key="3">
    <source>
        <dbReference type="ARBA" id="ARBA00022741"/>
    </source>
</evidence>
<dbReference type="GO" id="GO:0006427">
    <property type="term" value="P:histidyl-tRNA aminoacylation"/>
    <property type="evidence" value="ECO:0007669"/>
    <property type="project" value="InterPro"/>
</dbReference>
<protein>
    <recommendedName>
        <fullName evidence="2">histidine--tRNA ligase</fullName>
        <ecNumber evidence="2">6.1.1.21</ecNumber>
    </recommendedName>
    <alternativeName>
        <fullName evidence="4">Histidyl-tRNA synthetase</fullName>
    </alternativeName>
</protein>
<dbReference type="InterPro" id="IPR006195">
    <property type="entry name" value="aa-tRNA-synth_II"/>
</dbReference>
<dbReference type="PIRSF" id="PIRSF001549">
    <property type="entry name" value="His-tRNA_synth"/>
    <property type="match status" value="1"/>
</dbReference>
<evidence type="ECO:0000256" key="4">
    <source>
        <dbReference type="ARBA" id="ARBA00030619"/>
    </source>
</evidence>
<dbReference type="SUPFAM" id="SSF52954">
    <property type="entry name" value="Class II aaRS ABD-related"/>
    <property type="match status" value="1"/>
</dbReference>
<organism evidence="7">
    <name type="scientific">marine metagenome</name>
    <dbReference type="NCBI Taxonomy" id="408172"/>
    <lineage>
        <taxon>unclassified sequences</taxon>
        <taxon>metagenomes</taxon>
        <taxon>ecological metagenomes</taxon>
    </lineage>
</organism>
<dbReference type="Pfam" id="PF13393">
    <property type="entry name" value="tRNA-synt_His"/>
    <property type="match status" value="1"/>
</dbReference>
<evidence type="ECO:0000256" key="5">
    <source>
        <dbReference type="ARBA" id="ARBA00047639"/>
    </source>
</evidence>
<dbReference type="GO" id="GO:0005524">
    <property type="term" value="F:ATP binding"/>
    <property type="evidence" value="ECO:0007669"/>
    <property type="project" value="InterPro"/>
</dbReference>
<proteinExistence type="inferred from homology"/>
<evidence type="ECO:0000256" key="1">
    <source>
        <dbReference type="ARBA" id="ARBA00008226"/>
    </source>
</evidence>
<dbReference type="HAMAP" id="MF_00127">
    <property type="entry name" value="His_tRNA_synth"/>
    <property type="match status" value="1"/>
</dbReference>
<dbReference type="Gene3D" id="3.40.50.800">
    <property type="entry name" value="Anticodon-binding domain"/>
    <property type="match status" value="1"/>
</dbReference>
<reference evidence="7" key="1">
    <citation type="submission" date="2018-05" db="EMBL/GenBank/DDBJ databases">
        <authorList>
            <person name="Lanie J.A."/>
            <person name="Ng W.-L."/>
            <person name="Kazmierczak K.M."/>
            <person name="Andrzejewski T.M."/>
            <person name="Davidsen T.M."/>
            <person name="Wayne K.J."/>
            <person name="Tettelin H."/>
            <person name="Glass J.I."/>
            <person name="Rusch D."/>
            <person name="Podicherti R."/>
            <person name="Tsui H.-C.T."/>
            <person name="Winkler M.E."/>
        </authorList>
    </citation>
    <scope>NUCLEOTIDE SEQUENCE</scope>
</reference>